<name>A0A1G7D2R1_9FLAO</name>
<dbReference type="Pfam" id="PF13557">
    <property type="entry name" value="Phenol_MetA_deg"/>
    <property type="match status" value="1"/>
</dbReference>
<dbReference type="EMBL" id="FNBA01000001">
    <property type="protein sequence ID" value="SDE45787.1"/>
    <property type="molecule type" value="Genomic_DNA"/>
</dbReference>
<accession>A0A1G7D2R1</accession>
<evidence type="ECO:0000313" key="2">
    <source>
        <dbReference type="Proteomes" id="UP000199321"/>
    </source>
</evidence>
<reference evidence="1 2" key="1">
    <citation type="submission" date="2016-10" db="EMBL/GenBank/DDBJ databases">
        <authorList>
            <person name="de Groot N.N."/>
        </authorList>
    </citation>
    <scope>NUCLEOTIDE SEQUENCE [LARGE SCALE GENOMIC DNA]</scope>
    <source>
        <strain evidence="1 2">DSM 16195</strain>
    </source>
</reference>
<evidence type="ECO:0000313" key="1">
    <source>
        <dbReference type="EMBL" id="SDE45787.1"/>
    </source>
</evidence>
<sequence>MVIFLLAAPSLSVAQENETVEDLVTDRPDATESSRAVPLHSLQVETGIFYESFKETESHFETIGYNTTLLRYGLFKNFELRVGWNLEETRTTFTNSQLADVASGFSPLLLGMKVELLEENGWMPEIALLGHIQMPFLAATAFRPENTGVDFRFSAAHTLSEASSIGYNLGAQWGNDSPEAAYVYTLAYGYSLTDNIGLYAEVYGDLLENSKANHFCDAGITYLIKKNIQLDATIGRSFTEGQDLLVSAGVSFRIPK</sequence>
<keyword evidence="2" id="KW-1185">Reference proteome</keyword>
<proteinExistence type="predicted"/>
<protein>
    <submittedName>
        <fullName evidence="1">Putative MetA-pathway of phenol degradation</fullName>
    </submittedName>
</protein>
<dbReference type="InterPro" id="IPR025737">
    <property type="entry name" value="FApF"/>
</dbReference>
<organism evidence="1 2">
    <name type="scientific">Ulvibacter litoralis</name>
    <dbReference type="NCBI Taxonomy" id="227084"/>
    <lineage>
        <taxon>Bacteria</taxon>
        <taxon>Pseudomonadati</taxon>
        <taxon>Bacteroidota</taxon>
        <taxon>Flavobacteriia</taxon>
        <taxon>Flavobacteriales</taxon>
        <taxon>Flavobacteriaceae</taxon>
        <taxon>Ulvibacter</taxon>
    </lineage>
</organism>
<dbReference type="STRING" id="227084.SAMN05421855_101731"/>
<gene>
    <name evidence="1" type="ORF">SAMN05421855_101731</name>
</gene>
<dbReference type="Proteomes" id="UP000199321">
    <property type="component" value="Unassembled WGS sequence"/>
</dbReference>
<dbReference type="AlphaFoldDB" id="A0A1G7D2R1"/>